<keyword evidence="5" id="KW-1185">Reference proteome</keyword>
<dbReference type="InterPro" id="IPR039785">
    <property type="entry name" value="MINY3/4"/>
</dbReference>
<dbReference type="EMBL" id="CAJQZP010001514">
    <property type="protein sequence ID" value="CAG5052148.1"/>
    <property type="molecule type" value="Genomic_DNA"/>
</dbReference>
<dbReference type="SMART" id="SM01174">
    <property type="entry name" value="DUF4205"/>
    <property type="match status" value="1"/>
</dbReference>
<keyword evidence="2" id="KW-0833">Ubl conjugation pathway</keyword>
<dbReference type="OrthoDB" id="10263628at2759"/>
<evidence type="ECO:0000256" key="2">
    <source>
        <dbReference type="RuleBase" id="RU367088"/>
    </source>
</evidence>
<dbReference type="GO" id="GO:0071108">
    <property type="term" value="P:protein K48-linked deubiquitination"/>
    <property type="evidence" value="ECO:0007669"/>
    <property type="project" value="InterPro"/>
</dbReference>
<comment type="catalytic activity">
    <reaction evidence="2">
        <text>Thiol-dependent hydrolysis of ester, thioester, amide, peptide and isopeptide bonds formed by the C-terminal Gly of ubiquitin (a 76-residue protein attached to proteins as an intracellular targeting signal).</text>
        <dbReference type="EC" id="3.4.19.12"/>
    </reaction>
</comment>
<dbReference type="Proteomes" id="UP000691718">
    <property type="component" value="Unassembled WGS sequence"/>
</dbReference>
<gene>
    <name evidence="4" type="ORF">PAPOLLO_LOCUS25286</name>
</gene>
<dbReference type="EC" id="3.4.19.12" evidence="2"/>
<comment type="caution">
    <text evidence="4">The sequence shown here is derived from an EMBL/GenBank/DDBJ whole genome shotgun (WGS) entry which is preliminary data.</text>
</comment>
<accession>A0A8S3Y642</accession>
<sequence>MRIIMQCLSSACYPAVQLAYWCGMAETTIVQTMSLNNIQGSRLKTPALPIWVTCCSGHYGVLFNTNRELLRNYHAERRFDVHYYTCGGCHVLLNVDTRTHEDTACFSRNDSNSATPLEKLIHTKWQDAKLTWTGVVPHFGESPK</sequence>
<feature type="domain" description="Deubiquitinating enzyme MINDY-3/4 conserved" evidence="3">
    <location>
        <begin position="1"/>
        <end position="134"/>
    </location>
</feature>
<dbReference type="Pfam" id="PF13898">
    <property type="entry name" value="MINDY-3_4_CD"/>
    <property type="match status" value="1"/>
</dbReference>
<keyword evidence="2" id="KW-0378">Hydrolase</keyword>
<organism evidence="4 5">
    <name type="scientific">Parnassius apollo</name>
    <name type="common">Apollo butterfly</name>
    <name type="synonym">Papilio apollo</name>
    <dbReference type="NCBI Taxonomy" id="110799"/>
    <lineage>
        <taxon>Eukaryota</taxon>
        <taxon>Metazoa</taxon>
        <taxon>Ecdysozoa</taxon>
        <taxon>Arthropoda</taxon>
        <taxon>Hexapoda</taxon>
        <taxon>Insecta</taxon>
        <taxon>Pterygota</taxon>
        <taxon>Neoptera</taxon>
        <taxon>Endopterygota</taxon>
        <taxon>Lepidoptera</taxon>
        <taxon>Glossata</taxon>
        <taxon>Ditrysia</taxon>
        <taxon>Papilionoidea</taxon>
        <taxon>Papilionidae</taxon>
        <taxon>Parnassiinae</taxon>
        <taxon>Parnassini</taxon>
        <taxon>Parnassius</taxon>
        <taxon>Parnassius</taxon>
    </lineage>
</organism>
<dbReference type="PANTHER" id="PTHR12473:SF8">
    <property type="entry name" value="UBIQUITIN CARBOXYL-TERMINAL HYDROLASE MINDY-4-RELATED"/>
    <property type="match status" value="1"/>
</dbReference>
<dbReference type="GO" id="GO:1990380">
    <property type="term" value="F:K48-linked deubiquitinase activity"/>
    <property type="evidence" value="ECO:0007669"/>
    <property type="project" value="UniProtKB-UniRule"/>
</dbReference>
<keyword evidence="2" id="KW-0788">Thiol protease</keyword>
<dbReference type="AlphaFoldDB" id="A0A8S3Y642"/>
<evidence type="ECO:0000256" key="1">
    <source>
        <dbReference type="ARBA" id="ARBA00011074"/>
    </source>
</evidence>
<keyword evidence="2" id="KW-0645">Protease</keyword>
<dbReference type="InterPro" id="IPR025257">
    <property type="entry name" value="MINDY-3/4_CD"/>
</dbReference>
<evidence type="ECO:0000259" key="3">
    <source>
        <dbReference type="SMART" id="SM01174"/>
    </source>
</evidence>
<comment type="similarity">
    <text evidence="1 2">Belongs to the MINDY deubiquitinase family. FAM188 subfamily.</text>
</comment>
<dbReference type="GO" id="GO:0004843">
    <property type="term" value="F:cysteine-type deubiquitinase activity"/>
    <property type="evidence" value="ECO:0007669"/>
    <property type="project" value="UniProtKB-UniRule"/>
</dbReference>
<dbReference type="PANTHER" id="PTHR12473">
    <property type="entry name" value="UBIQUITIN CARBOXYL-TERMINAL HYDROLASE MINDY-4-RELATED"/>
    <property type="match status" value="1"/>
</dbReference>
<proteinExistence type="inferred from homology"/>
<reference evidence="4" key="1">
    <citation type="submission" date="2021-04" db="EMBL/GenBank/DDBJ databases">
        <authorList>
            <person name="Tunstrom K."/>
        </authorList>
    </citation>
    <scope>NUCLEOTIDE SEQUENCE</scope>
</reference>
<evidence type="ECO:0000313" key="4">
    <source>
        <dbReference type="EMBL" id="CAG5052148.1"/>
    </source>
</evidence>
<name>A0A8S3Y642_PARAO</name>
<dbReference type="GO" id="GO:0006508">
    <property type="term" value="P:proteolysis"/>
    <property type="evidence" value="ECO:0007669"/>
    <property type="project" value="UniProtKB-KW"/>
</dbReference>
<evidence type="ECO:0000313" key="5">
    <source>
        <dbReference type="Proteomes" id="UP000691718"/>
    </source>
</evidence>
<protein>
    <recommendedName>
        <fullName evidence="2">Ubiquitin carboxyl-terminal hydrolase MINDY</fullName>
        <ecNumber evidence="2">3.4.19.12</ecNumber>
    </recommendedName>
</protein>
<comment type="function">
    <text evidence="2">Hydrolase that can remove 'Lys-48'-linked conjugated ubiquitin from proteins.</text>
</comment>